<sequence>MGGGGYKTSFADIPNNTRSAWWKDPGLRINVLHCMGACICPFYLGYDQTLLAGVQAIPAWKSYFGSPKGTKLGIVTAALFLPAVVFSFVGDWLCQRYGRKITIYIGSVLIIIGGLWNAFAQDLGQYAGARVIVGTGGAITKVAAPALLHEIAHPRLRATFGTLYYGWYHLGGLVSGIVVIAGLFVEAPEWRWRMPCLLQVFGPAVVLALVVTAPESPRWLVSKGKMEEAKAMIVKHHANGKEDDPLAMWEYNEIVTTIQKEQTDDKSRYIDFFRTKGNRKRLWVTVFLGMGSNWVGNGILGYYLAPVLNNVGITDPLTVTGLNAGLAGFNMVASLTAGAYSERMGRRFMWVTSNAGMGFGFAFIMGFAAAFANTGNSSYGLAVIPFIFIVYGFYDLAWIALNYTYVAEFLPYNLRTKGLAIYITFNNLSNAFNQFVNPIALGKIQWKYYAVYIVLDFFVAIVAYLHFPETRRMSIEEISLVFDYGTKEGRTKALEQLHQPGRDVEDGKHPEEEFSEKREIEHVQRV</sequence>
<comment type="similarity">
    <text evidence="2">Belongs to the major facilitator superfamily. Sugar transporter (TC 2.A.1.1) family.</text>
</comment>
<evidence type="ECO:0000256" key="3">
    <source>
        <dbReference type="ARBA" id="ARBA00022448"/>
    </source>
</evidence>
<protein>
    <submittedName>
        <fullName evidence="10">Hexose transporter-like protein</fullName>
    </submittedName>
</protein>
<dbReference type="InterPro" id="IPR005828">
    <property type="entry name" value="MFS_sugar_transport-like"/>
</dbReference>
<dbReference type="Proteomes" id="UP001182556">
    <property type="component" value="Unassembled WGS sequence"/>
</dbReference>
<evidence type="ECO:0000313" key="11">
    <source>
        <dbReference type="Proteomes" id="UP001182556"/>
    </source>
</evidence>
<comment type="caution">
    <text evidence="10">The sequence shown here is derived from an EMBL/GenBank/DDBJ whole genome shotgun (WGS) entry which is preliminary data.</text>
</comment>
<dbReference type="FunFam" id="1.20.1250.20:FF:000134">
    <property type="entry name" value="MFS sugar transporter protein"/>
    <property type="match status" value="1"/>
</dbReference>
<dbReference type="PROSITE" id="PS00216">
    <property type="entry name" value="SUGAR_TRANSPORT_1"/>
    <property type="match status" value="1"/>
</dbReference>
<feature type="transmembrane region" description="Helical" evidence="8">
    <location>
        <begin position="282"/>
        <end position="305"/>
    </location>
</feature>
<keyword evidence="3" id="KW-0813">Transport</keyword>
<evidence type="ECO:0000256" key="1">
    <source>
        <dbReference type="ARBA" id="ARBA00004141"/>
    </source>
</evidence>
<feature type="transmembrane region" description="Helical" evidence="8">
    <location>
        <begin position="317"/>
        <end position="336"/>
    </location>
</feature>
<feature type="region of interest" description="Disordered" evidence="7">
    <location>
        <begin position="496"/>
        <end position="526"/>
    </location>
</feature>
<evidence type="ECO:0000256" key="7">
    <source>
        <dbReference type="SAM" id="MobiDB-lite"/>
    </source>
</evidence>
<feature type="transmembrane region" description="Helical" evidence="8">
    <location>
        <begin position="164"/>
        <end position="185"/>
    </location>
</feature>
<dbReference type="InterPro" id="IPR005829">
    <property type="entry name" value="Sugar_transporter_CS"/>
</dbReference>
<evidence type="ECO:0000256" key="5">
    <source>
        <dbReference type="ARBA" id="ARBA00022989"/>
    </source>
</evidence>
<evidence type="ECO:0000256" key="8">
    <source>
        <dbReference type="SAM" id="Phobius"/>
    </source>
</evidence>
<dbReference type="GO" id="GO:0016020">
    <property type="term" value="C:membrane"/>
    <property type="evidence" value="ECO:0007669"/>
    <property type="project" value="UniProtKB-SubCell"/>
</dbReference>
<feature type="transmembrane region" description="Helical" evidence="8">
    <location>
        <begin position="197"/>
        <end position="216"/>
    </location>
</feature>
<accession>A0AAD9D011</accession>
<dbReference type="Gene3D" id="1.20.1250.20">
    <property type="entry name" value="MFS general substrate transporter like domains"/>
    <property type="match status" value="1"/>
</dbReference>
<dbReference type="InterPro" id="IPR020846">
    <property type="entry name" value="MFS_dom"/>
</dbReference>
<feature type="transmembrane region" description="Helical" evidence="8">
    <location>
        <begin position="448"/>
        <end position="467"/>
    </location>
</feature>
<dbReference type="Pfam" id="PF00083">
    <property type="entry name" value="Sugar_tr"/>
    <property type="match status" value="1"/>
</dbReference>
<dbReference type="SUPFAM" id="SSF103473">
    <property type="entry name" value="MFS general substrate transporter"/>
    <property type="match status" value="1"/>
</dbReference>
<evidence type="ECO:0000256" key="4">
    <source>
        <dbReference type="ARBA" id="ARBA00022692"/>
    </source>
</evidence>
<proteinExistence type="inferred from homology"/>
<name>A0AAD9D011_PAPLA</name>
<reference evidence="10" key="1">
    <citation type="submission" date="2023-02" db="EMBL/GenBank/DDBJ databases">
        <title>Identification and recombinant expression of a fungal hydrolase from Papiliotrema laurentii that hydrolyzes apple cutin and clears colloidal polyester polyurethane.</title>
        <authorList>
            <consortium name="DOE Joint Genome Institute"/>
            <person name="Roman V.A."/>
            <person name="Bojanowski C."/>
            <person name="Crable B.R."/>
            <person name="Wagner D.N."/>
            <person name="Hung C.S."/>
            <person name="Nadeau L.J."/>
            <person name="Schratz L."/>
            <person name="Haridas S."/>
            <person name="Pangilinan J."/>
            <person name="Lipzen A."/>
            <person name="Na H."/>
            <person name="Yan M."/>
            <person name="Ng V."/>
            <person name="Grigoriev I.V."/>
            <person name="Spatafora J.W."/>
            <person name="Barlow D."/>
            <person name="Biffinger J."/>
            <person name="Kelley-Loughnane N."/>
            <person name="Varaljay V.A."/>
            <person name="Crookes-Goodson W.J."/>
        </authorList>
    </citation>
    <scope>NUCLEOTIDE SEQUENCE</scope>
    <source>
        <strain evidence="10">5307AH</strain>
    </source>
</reference>
<evidence type="ECO:0000256" key="2">
    <source>
        <dbReference type="ARBA" id="ARBA00010992"/>
    </source>
</evidence>
<comment type="subcellular location">
    <subcellularLocation>
        <location evidence="1">Membrane</location>
        <topology evidence="1">Multi-pass membrane protein</topology>
    </subcellularLocation>
</comment>
<dbReference type="InterPro" id="IPR036259">
    <property type="entry name" value="MFS_trans_sf"/>
</dbReference>
<gene>
    <name evidence="10" type="ORF">DB88DRAFT_492820</name>
</gene>
<dbReference type="PROSITE" id="PS50850">
    <property type="entry name" value="MFS"/>
    <property type="match status" value="1"/>
</dbReference>
<dbReference type="EMBL" id="JAODAN010000006">
    <property type="protein sequence ID" value="KAK1923889.1"/>
    <property type="molecule type" value="Genomic_DNA"/>
</dbReference>
<keyword evidence="11" id="KW-1185">Reference proteome</keyword>
<feature type="domain" description="Major facilitator superfamily (MFS) profile" evidence="9">
    <location>
        <begin position="33"/>
        <end position="471"/>
    </location>
</feature>
<keyword evidence="6 8" id="KW-0472">Membrane</keyword>
<feature type="transmembrane region" description="Helical" evidence="8">
    <location>
        <begin position="383"/>
        <end position="406"/>
    </location>
</feature>
<keyword evidence="4 8" id="KW-0812">Transmembrane</keyword>
<dbReference type="PANTHER" id="PTHR48022">
    <property type="entry name" value="PLASTIDIC GLUCOSE TRANSPORTER 4"/>
    <property type="match status" value="1"/>
</dbReference>
<dbReference type="InterPro" id="IPR050360">
    <property type="entry name" value="MFS_Sugar_Transporters"/>
</dbReference>
<dbReference type="GO" id="GO:0005351">
    <property type="term" value="F:carbohydrate:proton symporter activity"/>
    <property type="evidence" value="ECO:0007669"/>
    <property type="project" value="TreeGrafter"/>
</dbReference>
<evidence type="ECO:0000313" key="10">
    <source>
        <dbReference type="EMBL" id="KAK1923889.1"/>
    </source>
</evidence>
<feature type="transmembrane region" description="Helical" evidence="8">
    <location>
        <begin position="72"/>
        <end position="94"/>
    </location>
</feature>
<dbReference type="PANTHER" id="PTHR48022:SF52">
    <property type="entry name" value="SUGAR TRANSPORTER, PUTATIVE-RELATED"/>
    <property type="match status" value="1"/>
</dbReference>
<evidence type="ECO:0000259" key="9">
    <source>
        <dbReference type="PROSITE" id="PS50850"/>
    </source>
</evidence>
<feature type="transmembrane region" description="Helical" evidence="8">
    <location>
        <begin position="131"/>
        <end position="152"/>
    </location>
</feature>
<dbReference type="AlphaFoldDB" id="A0AAD9D011"/>
<keyword evidence="5 8" id="KW-1133">Transmembrane helix</keyword>
<organism evidence="10 11">
    <name type="scientific">Papiliotrema laurentii</name>
    <name type="common">Cryptococcus laurentii</name>
    <dbReference type="NCBI Taxonomy" id="5418"/>
    <lineage>
        <taxon>Eukaryota</taxon>
        <taxon>Fungi</taxon>
        <taxon>Dikarya</taxon>
        <taxon>Basidiomycota</taxon>
        <taxon>Agaricomycotina</taxon>
        <taxon>Tremellomycetes</taxon>
        <taxon>Tremellales</taxon>
        <taxon>Rhynchogastremaceae</taxon>
        <taxon>Papiliotrema</taxon>
    </lineage>
</organism>
<evidence type="ECO:0000256" key="6">
    <source>
        <dbReference type="ARBA" id="ARBA00023136"/>
    </source>
</evidence>
<feature type="transmembrane region" description="Helical" evidence="8">
    <location>
        <begin position="101"/>
        <end position="119"/>
    </location>
</feature>
<feature type="transmembrane region" description="Helical" evidence="8">
    <location>
        <begin position="348"/>
        <end position="371"/>
    </location>
</feature>